<dbReference type="GO" id="GO:0016810">
    <property type="term" value="F:hydrolase activity, acting on carbon-nitrogen (but not peptide) bonds"/>
    <property type="evidence" value="ECO:0007669"/>
    <property type="project" value="InterPro"/>
</dbReference>
<dbReference type="OrthoDB" id="7836272at2"/>
<protein>
    <submittedName>
        <fullName evidence="2">Polysaccharide deacetylase</fullName>
    </submittedName>
</protein>
<dbReference type="InterPro" id="IPR002509">
    <property type="entry name" value="NODB_dom"/>
</dbReference>
<dbReference type="RefSeq" id="WP_089239377.1">
    <property type="nucleotide sequence ID" value="NZ_FZOK01000005.1"/>
</dbReference>
<evidence type="ECO:0000313" key="3">
    <source>
        <dbReference type="Proteomes" id="UP000198480"/>
    </source>
</evidence>
<dbReference type="EMBL" id="FZOK01000005">
    <property type="protein sequence ID" value="SNS22920.1"/>
    <property type="molecule type" value="Genomic_DNA"/>
</dbReference>
<organism evidence="2 3">
    <name type="scientific">Belliella buryatensis</name>
    <dbReference type="NCBI Taxonomy" id="1500549"/>
    <lineage>
        <taxon>Bacteria</taxon>
        <taxon>Pseudomonadati</taxon>
        <taxon>Bacteroidota</taxon>
        <taxon>Cytophagia</taxon>
        <taxon>Cytophagales</taxon>
        <taxon>Cyclobacteriaceae</taxon>
        <taxon>Belliella</taxon>
    </lineage>
</organism>
<dbReference type="Proteomes" id="UP000198480">
    <property type="component" value="Unassembled WGS sequence"/>
</dbReference>
<dbReference type="AlphaFoldDB" id="A0A239CS17"/>
<dbReference type="Gene3D" id="3.20.20.370">
    <property type="entry name" value="Glycoside hydrolase/deacetylase"/>
    <property type="match status" value="1"/>
</dbReference>
<accession>A0A239CS17</accession>
<gene>
    <name evidence="2" type="ORF">SAMN06295967_105201</name>
</gene>
<sequence>MSKPTFIISLDFELHWGRFDKYKLQDFQKYYLNTIKYVVPRLLERFDHYNIRASWATVGMLLAENEEEWTQFAPTIKPNYDNPKFSPYTWNQANNYKTLHGLFAPDLVRQIVNLKSQELASHTFSHYYSCEKGQSSKAFKADLQAARNIAKEKFGVLPKSLVFPRNQYNQNALDIAQAVGFETYRSNPNDWFWQNTQEETMLKKMFRTGDTLVALSDNFLFDLPDKNSDLILPIPASRLLRPFRKVSFLHEIRIEKIKKELSIAANKNKAYHLWWHPHNFGHYPEENLHYFEMILLHYQRLNESHGMQSISMADCKTPMIH</sequence>
<dbReference type="SUPFAM" id="SSF88713">
    <property type="entry name" value="Glycoside hydrolase/deacetylase"/>
    <property type="match status" value="1"/>
</dbReference>
<dbReference type="GO" id="GO:0005975">
    <property type="term" value="P:carbohydrate metabolic process"/>
    <property type="evidence" value="ECO:0007669"/>
    <property type="project" value="InterPro"/>
</dbReference>
<dbReference type="InterPro" id="IPR011330">
    <property type="entry name" value="Glyco_hydro/deAcase_b/a-brl"/>
</dbReference>
<feature type="domain" description="NodB homology" evidence="1">
    <location>
        <begin position="38"/>
        <end position="183"/>
    </location>
</feature>
<evidence type="ECO:0000313" key="2">
    <source>
        <dbReference type="EMBL" id="SNS22920.1"/>
    </source>
</evidence>
<keyword evidence="3" id="KW-1185">Reference proteome</keyword>
<proteinExistence type="predicted"/>
<name>A0A239CS17_9BACT</name>
<evidence type="ECO:0000259" key="1">
    <source>
        <dbReference type="Pfam" id="PF01522"/>
    </source>
</evidence>
<reference evidence="3" key="1">
    <citation type="submission" date="2017-06" db="EMBL/GenBank/DDBJ databases">
        <authorList>
            <person name="Varghese N."/>
            <person name="Submissions S."/>
        </authorList>
    </citation>
    <scope>NUCLEOTIDE SEQUENCE [LARGE SCALE GENOMIC DNA]</scope>
    <source>
        <strain evidence="3">5C</strain>
    </source>
</reference>
<dbReference type="Pfam" id="PF01522">
    <property type="entry name" value="Polysacc_deac_1"/>
    <property type="match status" value="1"/>
</dbReference>